<reference evidence="5 6" key="1">
    <citation type="journal article" date="2015" name="Int. J. Syst. Evol. Microbiol.">
        <title>Flavisolibacter ginsenosidimutans sp. nov., with ginsenoside-converting activity isolated from soil used for cultivating ginseng.</title>
        <authorList>
            <person name="Zhao Y."/>
            <person name="Liu Q."/>
            <person name="Kang M.S."/>
            <person name="Jin F."/>
            <person name="Yu H."/>
            <person name="Im W.T."/>
        </authorList>
    </citation>
    <scope>NUCLEOTIDE SEQUENCE [LARGE SCALE GENOMIC DNA]</scope>
    <source>
        <strain evidence="5 6">Gsoil 636</strain>
    </source>
</reference>
<evidence type="ECO:0000256" key="3">
    <source>
        <dbReference type="ARBA" id="ARBA00023163"/>
    </source>
</evidence>
<dbReference type="InterPro" id="IPR018060">
    <property type="entry name" value="HTH_AraC"/>
</dbReference>
<proteinExistence type="predicted"/>
<dbReference type="KEGG" id="fgg:FSB75_07035"/>
<dbReference type="EMBL" id="CP042433">
    <property type="protein sequence ID" value="QEC55658.1"/>
    <property type="molecule type" value="Genomic_DNA"/>
</dbReference>
<organism evidence="5 6">
    <name type="scientific">Flavisolibacter ginsenosidimutans</name>
    <dbReference type="NCBI Taxonomy" id="661481"/>
    <lineage>
        <taxon>Bacteria</taxon>
        <taxon>Pseudomonadati</taxon>
        <taxon>Bacteroidota</taxon>
        <taxon>Chitinophagia</taxon>
        <taxon>Chitinophagales</taxon>
        <taxon>Chitinophagaceae</taxon>
        <taxon>Flavisolibacter</taxon>
    </lineage>
</organism>
<dbReference type="PROSITE" id="PS01124">
    <property type="entry name" value="HTH_ARAC_FAMILY_2"/>
    <property type="match status" value="1"/>
</dbReference>
<dbReference type="InterPro" id="IPR009057">
    <property type="entry name" value="Homeodomain-like_sf"/>
</dbReference>
<dbReference type="PANTHER" id="PTHR43280:SF30">
    <property type="entry name" value="MMSAB OPERON REGULATORY PROTEIN"/>
    <property type="match status" value="1"/>
</dbReference>
<keyword evidence="3" id="KW-0804">Transcription</keyword>
<dbReference type="PANTHER" id="PTHR43280">
    <property type="entry name" value="ARAC-FAMILY TRANSCRIPTIONAL REGULATOR"/>
    <property type="match status" value="1"/>
</dbReference>
<dbReference type="SMART" id="SM00342">
    <property type="entry name" value="HTH_ARAC"/>
    <property type="match status" value="1"/>
</dbReference>
<name>A0A5B8UGM5_9BACT</name>
<evidence type="ECO:0000313" key="6">
    <source>
        <dbReference type="Proteomes" id="UP000321204"/>
    </source>
</evidence>
<dbReference type="SUPFAM" id="SSF46689">
    <property type="entry name" value="Homeodomain-like"/>
    <property type="match status" value="2"/>
</dbReference>
<dbReference type="Gene3D" id="1.10.10.60">
    <property type="entry name" value="Homeodomain-like"/>
    <property type="match status" value="2"/>
</dbReference>
<dbReference type="InterPro" id="IPR018062">
    <property type="entry name" value="HTH_AraC-typ_CS"/>
</dbReference>
<dbReference type="PRINTS" id="PR00032">
    <property type="entry name" value="HTHARAC"/>
</dbReference>
<accession>A0A5B8UGM5</accession>
<dbReference type="InterPro" id="IPR020449">
    <property type="entry name" value="Tscrpt_reg_AraC-type_HTH"/>
</dbReference>
<dbReference type="InterPro" id="IPR003313">
    <property type="entry name" value="AraC-bd"/>
</dbReference>
<gene>
    <name evidence="5" type="ORF">FSB75_07035</name>
</gene>
<keyword evidence="1" id="KW-0805">Transcription regulation</keyword>
<dbReference type="CDD" id="cd06986">
    <property type="entry name" value="cupin_MmsR-like_N"/>
    <property type="match status" value="1"/>
</dbReference>
<evidence type="ECO:0000256" key="2">
    <source>
        <dbReference type="ARBA" id="ARBA00023125"/>
    </source>
</evidence>
<evidence type="ECO:0000313" key="5">
    <source>
        <dbReference type="EMBL" id="QEC55658.1"/>
    </source>
</evidence>
<dbReference type="AlphaFoldDB" id="A0A5B8UGM5"/>
<dbReference type="GO" id="GO:0043565">
    <property type="term" value="F:sequence-specific DNA binding"/>
    <property type="evidence" value="ECO:0007669"/>
    <property type="project" value="InterPro"/>
</dbReference>
<evidence type="ECO:0000259" key="4">
    <source>
        <dbReference type="PROSITE" id="PS01124"/>
    </source>
</evidence>
<dbReference type="OrthoDB" id="9813413at2"/>
<dbReference type="SUPFAM" id="SSF51215">
    <property type="entry name" value="Regulatory protein AraC"/>
    <property type="match status" value="1"/>
</dbReference>
<sequence>MKTIAKEGSYKNIWHGTGRQRIEIPKTVLKAQVLSNALLQSLYVASLGYYPQAKGHYTYRKKGLPENFLFFCVDGKGWYKIGNERFDVSPNEFFILPQNVEHAYGSNEYEPWSIYWIHFGGTSLADFNALPTVKEHCRPAHIKTSDNIVALFNKIYKTLESGYSIDNLVFSNFCLSHFLTLFLYNGKHFDAGVGKPGIIDDAIRFMQDNINNNLTLQDLCDHFHYSSSRFSSLFKQRTGYSPIDYFIQLKMQKASQALDFTDQSIKDIAAEFGFDDPYYFSRRFRKTIGVSPKKYRSIRKD</sequence>
<feature type="domain" description="HTH araC/xylS-type" evidence="4">
    <location>
        <begin position="200"/>
        <end position="298"/>
    </location>
</feature>
<dbReference type="Pfam" id="PF02311">
    <property type="entry name" value="AraC_binding"/>
    <property type="match status" value="1"/>
</dbReference>
<dbReference type="GO" id="GO:0003700">
    <property type="term" value="F:DNA-binding transcription factor activity"/>
    <property type="evidence" value="ECO:0007669"/>
    <property type="project" value="InterPro"/>
</dbReference>
<evidence type="ECO:0000256" key="1">
    <source>
        <dbReference type="ARBA" id="ARBA00023015"/>
    </source>
</evidence>
<keyword evidence="6" id="KW-1185">Reference proteome</keyword>
<keyword evidence="2" id="KW-0238">DNA-binding</keyword>
<dbReference type="Pfam" id="PF12833">
    <property type="entry name" value="HTH_18"/>
    <property type="match status" value="1"/>
</dbReference>
<dbReference type="Proteomes" id="UP000321204">
    <property type="component" value="Chromosome"/>
</dbReference>
<dbReference type="PROSITE" id="PS00041">
    <property type="entry name" value="HTH_ARAC_FAMILY_1"/>
    <property type="match status" value="1"/>
</dbReference>
<dbReference type="Gene3D" id="2.60.120.280">
    <property type="entry name" value="Regulatory protein AraC"/>
    <property type="match status" value="1"/>
</dbReference>
<protein>
    <submittedName>
        <fullName evidence="5">AraC family transcriptional regulator</fullName>
    </submittedName>
</protein>
<dbReference type="InterPro" id="IPR037923">
    <property type="entry name" value="HTH-like"/>
</dbReference>
<dbReference type="RefSeq" id="WP_146784779.1">
    <property type="nucleotide sequence ID" value="NZ_BAABIO010000002.1"/>
</dbReference>